<dbReference type="EMBL" id="JACJJQ010000020">
    <property type="protein sequence ID" value="MBM6754146.1"/>
    <property type="molecule type" value="Genomic_DNA"/>
</dbReference>
<feature type="transmembrane region" description="Helical" evidence="1">
    <location>
        <begin position="33"/>
        <end position="50"/>
    </location>
</feature>
<proteinExistence type="predicted"/>
<sequence>MTEDKKLFLDYLMQVYGQCNTHLLEQGKKRDQVVSFYVIVLSFILTNLNYLKRDFLGRPTVLIIYATLMIAGGIVILILADLRSWHTQYLGAIYTINWAIANQKRFETVDELQVQMKAIMEDSLNGRVEHRNNPWILLRKYAFGSTDNMVYTGIVFLVCLPIFGIIGYFNWSLPISEQVLIFLVAFSLILYGSQIYLAKKLKQGETYNTWILSFDYNGKVRKDGSRRL</sequence>
<evidence type="ECO:0000313" key="2">
    <source>
        <dbReference type="EMBL" id="MBM6754146.1"/>
    </source>
</evidence>
<name>A0ABS2EPX9_9LACO</name>
<gene>
    <name evidence="2" type="ORF">H5993_05160</name>
</gene>
<protein>
    <recommendedName>
        <fullName evidence="4">Integral membrane protein</fullName>
    </recommendedName>
</protein>
<evidence type="ECO:0000256" key="1">
    <source>
        <dbReference type="SAM" id="Phobius"/>
    </source>
</evidence>
<feature type="transmembrane region" description="Helical" evidence="1">
    <location>
        <begin position="149"/>
        <end position="173"/>
    </location>
</feature>
<keyword evidence="1" id="KW-0812">Transmembrane</keyword>
<keyword evidence="3" id="KW-1185">Reference proteome</keyword>
<feature type="transmembrane region" description="Helical" evidence="1">
    <location>
        <begin position="62"/>
        <end position="80"/>
    </location>
</feature>
<keyword evidence="1" id="KW-1133">Transmembrane helix</keyword>
<keyword evidence="1" id="KW-0472">Membrane</keyword>
<evidence type="ECO:0000313" key="3">
    <source>
        <dbReference type="Proteomes" id="UP000776629"/>
    </source>
</evidence>
<comment type="caution">
    <text evidence="2">The sequence shown here is derived from an EMBL/GenBank/DDBJ whole genome shotgun (WGS) entry which is preliminary data.</text>
</comment>
<reference evidence="2 3" key="1">
    <citation type="journal article" date="2021" name="Sci. Rep.">
        <title>The distribution of antibiotic resistance genes in chicken gut microbiota commensals.</title>
        <authorList>
            <person name="Juricova H."/>
            <person name="Matiasovicova J."/>
            <person name="Kubasova T."/>
            <person name="Cejkova D."/>
            <person name="Rychlik I."/>
        </authorList>
    </citation>
    <scope>NUCLEOTIDE SEQUENCE [LARGE SCALE GENOMIC DNA]</scope>
    <source>
        <strain evidence="2 3">An810</strain>
    </source>
</reference>
<evidence type="ECO:0008006" key="4">
    <source>
        <dbReference type="Google" id="ProtNLM"/>
    </source>
</evidence>
<dbReference type="Proteomes" id="UP000776629">
    <property type="component" value="Unassembled WGS sequence"/>
</dbReference>
<organism evidence="2 3">
    <name type="scientific">Limosilactobacillus alvi</name>
    <dbReference type="NCBI Taxonomy" id="990412"/>
    <lineage>
        <taxon>Bacteria</taxon>
        <taxon>Bacillati</taxon>
        <taxon>Bacillota</taxon>
        <taxon>Bacilli</taxon>
        <taxon>Lactobacillales</taxon>
        <taxon>Lactobacillaceae</taxon>
        <taxon>Limosilactobacillus</taxon>
    </lineage>
</organism>
<feature type="transmembrane region" description="Helical" evidence="1">
    <location>
        <begin position="179"/>
        <end position="198"/>
    </location>
</feature>
<dbReference type="RefSeq" id="WP_204776508.1">
    <property type="nucleotide sequence ID" value="NZ_JACJJQ010000020.1"/>
</dbReference>
<accession>A0ABS2EPX9</accession>